<comment type="caution">
    <text evidence="2">The sequence shown here is derived from an EMBL/GenBank/DDBJ whole genome shotgun (WGS) entry which is preliminary data.</text>
</comment>
<dbReference type="Proteomes" id="UP000626844">
    <property type="component" value="Unassembled WGS sequence"/>
</dbReference>
<dbReference type="InterPro" id="IPR006750">
    <property type="entry name" value="YdcZ"/>
</dbReference>
<feature type="transmembrane region" description="Helical" evidence="1">
    <location>
        <begin position="93"/>
        <end position="113"/>
    </location>
</feature>
<keyword evidence="1" id="KW-0812">Transmembrane</keyword>
<keyword evidence="1" id="KW-0472">Membrane</keyword>
<evidence type="ECO:0000256" key="1">
    <source>
        <dbReference type="SAM" id="Phobius"/>
    </source>
</evidence>
<organism evidence="2 3">
    <name type="scientific">Metabacillus arenae</name>
    <dbReference type="NCBI Taxonomy" id="2771434"/>
    <lineage>
        <taxon>Bacteria</taxon>
        <taxon>Bacillati</taxon>
        <taxon>Bacillota</taxon>
        <taxon>Bacilli</taxon>
        <taxon>Bacillales</taxon>
        <taxon>Bacillaceae</taxon>
        <taxon>Metabacillus</taxon>
    </lineage>
</organism>
<proteinExistence type="predicted"/>
<dbReference type="PANTHER" id="PTHR34821">
    <property type="entry name" value="INNER MEMBRANE PROTEIN YDCZ"/>
    <property type="match status" value="1"/>
</dbReference>
<dbReference type="Pfam" id="PF04657">
    <property type="entry name" value="DMT_YdcZ"/>
    <property type="match status" value="1"/>
</dbReference>
<keyword evidence="3" id="KW-1185">Reference proteome</keyword>
<dbReference type="PANTHER" id="PTHR34821:SF2">
    <property type="entry name" value="INNER MEMBRANE PROTEIN YDCZ"/>
    <property type="match status" value="1"/>
</dbReference>
<reference evidence="2" key="1">
    <citation type="submission" date="2020-09" db="EMBL/GenBank/DDBJ databases">
        <title>A novel bacterium of genus Bacillus, isolated from South China Sea.</title>
        <authorList>
            <person name="Huang H."/>
            <person name="Mo K."/>
            <person name="Hu Y."/>
        </authorList>
    </citation>
    <scope>NUCLEOTIDE SEQUENCE</scope>
    <source>
        <strain evidence="2">IB182487</strain>
    </source>
</reference>
<sequence length="144" mass="15210">MNWLFLLLSIIGGAGLAFQAGVNGELGKRMGTIEAAFVAYTVGSFVLLIGTVFFGKGSLGALFSFQAWKWFVGALGASYIFIMVAAIPRVGASAAIIGAILGQLLIGMIIDHFGLFGGKTLPINLYRMAGAVLMIISLLLFFKK</sequence>
<name>A0A926NMT7_9BACI</name>
<evidence type="ECO:0000313" key="2">
    <source>
        <dbReference type="EMBL" id="MBD1382808.1"/>
    </source>
</evidence>
<feature type="transmembrane region" description="Helical" evidence="1">
    <location>
        <begin position="67"/>
        <end position="87"/>
    </location>
</feature>
<dbReference type="RefSeq" id="WP_191161371.1">
    <property type="nucleotide sequence ID" value="NZ_JACXAI010000037.1"/>
</dbReference>
<protein>
    <submittedName>
        <fullName evidence="2">DMT family transporter</fullName>
    </submittedName>
</protein>
<keyword evidence="1" id="KW-1133">Transmembrane helix</keyword>
<accession>A0A926NMT7</accession>
<feature type="transmembrane region" description="Helical" evidence="1">
    <location>
        <begin position="35"/>
        <end position="55"/>
    </location>
</feature>
<dbReference type="AlphaFoldDB" id="A0A926NMT7"/>
<feature type="transmembrane region" description="Helical" evidence="1">
    <location>
        <begin position="125"/>
        <end position="142"/>
    </location>
</feature>
<gene>
    <name evidence="2" type="ORF">IC621_21640</name>
</gene>
<dbReference type="GO" id="GO:0005886">
    <property type="term" value="C:plasma membrane"/>
    <property type="evidence" value="ECO:0007669"/>
    <property type="project" value="TreeGrafter"/>
</dbReference>
<evidence type="ECO:0000313" key="3">
    <source>
        <dbReference type="Proteomes" id="UP000626844"/>
    </source>
</evidence>
<dbReference type="EMBL" id="JACXAI010000037">
    <property type="protein sequence ID" value="MBD1382808.1"/>
    <property type="molecule type" value="Genomic_DNA"/>
</dbReference>